<keyword evidence="10" id="KW-1185">Reference proteome</keyword>
<evidence type="ECO:0000256" key="5">
    <source>
        <dbReference type="ARBA" id="ARBA00022692"/>
    </source>
</evidence>
<dbReference type="EMBL" id="JAWHTF010000002">
    <property type="protein sequence ID" value="MDU8885422.1"/>
    <property type="molecule type" value="Genomic_DNA"/>
</dbReference>
<keyword evidence="7" id="KW-0998">Cell outer membrane</keyword>
<evidence type="ECO:0000313" key="10">
    <source>
        <dbReference type="Proteomes" id="UP001268651"/>
    </source>
</evidence>
<keyword evidence="8" id="KW-0732">Signal</keyword>
<dbReference type="InterPro" id="IPR003423">
    <property type="entry name" value="OMP_efflux"/>
</dbReference>
<evidence type="ECO:0000256" key="3">
    <source>
        <dbReference type="ARBA" id="ARBA00022448"/>
    </source>
</evidence>
<keyword evidence="6" id="KW-0472">Membrane</keyword>
<name>A0ABU3U4U1_9FLAO</name>
<evidence type="ECO:0000256" key="4">
    <source>
        <dbReference type="ARBA" id="ARBA00022452"/>
    </source>
</evidence>
<evidence type="ECO:0000256" key="1">
    <source>
        <dbReference type="ARBA" id="ARBA00004442"/>
    </source>
</evidence>
<gene>
    <name evidence="9" type="ORF">RXV94_04560</name>
</gene>
<proteinExistence type="inferred from homology"/>
<evidence type="ECO:0000256" key="7">
    <source>
        <dbReference type="ARBA" id="ARBA00023237"/>
    </source>
</evidence>
<dbReference type="Proteomes" id="UP001268651">
    <property type="component" value="Unassembled WGS sequence"/>
</dbReference>
<dbReference type="SUPFAM" id="SSF56954">
    <property type="entry name" value="Outer membrane efflux proteins (OEP)"/>
    <property type="match status" value="1"/>
</dbReference>
<evidence type="ECO:0000313" key="9">
    <source>
        <dbReference type="EMBL" id="MDU8885422.1"/>
    </source>
</evidence>
<dbReference type="Pfam" id="PF02321">
    <property type="entry name" value="OEP"/>
    <property type="match status" value="2"/>
</dbReference>
<accession>A0ABU3U4U1</accession>
<feature type="signal peptide" evidence="8">
    <location>
        <begin position="1"/>
        <end position="19"/>
    </location>
</feature>
<feature type="chain" id="PRO_5047258804" evidence="8">
    <location>
        <begin position="20"/>
        <end position="780"/>
    </location>
</feature>
<comment type="caution">
    <text evidence="9">The sequence shown here is derived from an EMBL/GenBank/DDBJ whole genome shotgun (WGS) entry which is preliminary data.</text>
</comment>
<evidence type="ECO:0000256" key="6">
    <source>
        <dbReference type="ARBA" id="ARBA00023136"/>
    </source>
</evidence>
<comment type="subcellular location">
    <subcellularLocation>
        <location evidence="1">Cell outer membrane</location>
    </subcellularLocation>
</comment>
<dbReference type="PANTHER" id="PTHR30026:SF20">
    <property type="entry name" value="OUTER MEMBRANE PROTEIN TOLC"/>
    <property type="match status" value="1"/>
</dbReference>
<evidence type="ECO:0000256" key="8">
    <source>
        <dbReference type="SAM" id="SignalP"/>
    </source>
</evidence>
<evidence type="ECO:0000256" key="2">
    <source>
        <dbReference type="ARBA" id="ARBA00007613"/>
    </source>
</evidence>
<reference evidence="9 10" key="1">
    <citation type="submission" date="2023-10" db="EMBL/GenBank/DDBJ databases">
        <title>Marimonas sp. nov. isolated from tidal mud flat.</title>
        <authorList>
            <person name="Jaincy N.J."/>
            <person name="Srinivasan S."/>
            <person name="Lee S.-S."/>
        </authorList>
    </citation>
    <scope>NUCLEOTIDE SEQUENCE [LARGE SCALE GENOMIC DNA]</scope>
    <source>
        <strain evidence="9 10">MJ-SS3</strain>
    </source>
</reference>
<keyword evidence="5" id="KW-0812">Transmembrane</keyword>
<dbReference type="InterPro" id="IPR051906">
    <property type="entry name" value="TolC-like"/>
</dbReference>
<dbReference type="PANTHER" id="PTHR30026">
    <property type="entry name" value="OUTER MEMBRANE PROTEIN TOLC"/>
    <property type="match status" value="1"/>
</dbReference>
<organism evidence="9 10">
    <name type="scientific">Gilvirhabdus luticola</name>
    <dbReference type="NCBI Taxonomy" id="3079858"/>
    <lineage>
        <taxon>Bacteria</taxon>
        <taxon>Pseudomonadati</taxon>
        <taxon>Bacteroidota</taxon>
        <taxon>Flavobacteriia</taxon>
        <taxon>Flavobacteriales</taxon>
        <taxon>Flavobacteriaceae</taxon>
        <taxon>Gilvirhabdus</taxon>
    </lineage>
</organism>
<sequence>MRKFLSTIILLLFSFQSFSQSKVYDIGFLVDTTNPGLESMLDELEDEIKAIVGEDAEIKFSKKNRLTNNFDYDLALKRYNELLENETDIIIAFGAVNNVIISGLEKYDKPTILFGTIGEDLIDQPPFNSLEKIENFTSIATVQSYKEDLAVLKEITSAKRIGVMVENSFLQTSDLENSFADFSDELNLELDILPFNTLEELLSKVDGYDAIYLVGVFYFTDDQIKTLADELIKKKIASFTTTPLIDVENGLLATNHDATEISQFFRRIALNVEAIVLDNEFSKTSSVIDLKRNLTINYNTARKLDIPLKYSLIATTNIIGNTTEIIAEKKYNLVDVMQEVINENLKLKTTAQDTLLSSQDLKLAKSNYLPDIYASATGAYVDPKLAEVANGQSPEVSTFGNITLSQTVFSEAANANISIQRSLQQAQKENYNSEALNTVFNASTAYFNALMLKSNYLIQSKNLELTKRNLQIATHNYEAGQSGKSDVLRFRSEASQNTQTMIEALNRLKQGFNVLNELLNNPIDTKIDVEEAELKEGLFSNYNYKQLGSFLDDPRLRKPFIDFLVQEAVTNAPELKLLDYNLKAAQRSERLYGSGRFLPTIALQGQYNYEFSRSGAGIEYPTIFPTPPDGYYNVGLNVTLPIFNQNKQNINKQIASIQSDQLNTSIDNLKLSIQRNMNDAVLQLINQIANIELSKIFEETAEEALDLTQTSYANGAVNIVQLLDAQNNYIQAQLASSNATYNYLLSSMELERALGTFFLLQTEEERQEFITRFLEYSNNN</sequence>
<comment type="similarity">
    <text evidence="2">Belongs to the outer membrane factor (OMF) (TC 1.B.17) family.</text>
</comment>
<keyword evidence="4" id="KW-1134">Transmembrane beta strand</keyword>
<protein>
    <submittedName>
        <fullName evidence="9">TolC family protein</fullName>
    </submittedName>
</protein>
<dbReference type="Gene3D" id="1.20.1600.10">
    <property type="entry name" value="Outer membrane efflux proteins (OEP)"/>
    <property type="match status" value="1"/>
</dbReference>
<dbReference type="Gene3D" id="3.40.50.2300">
    <property type="match status" value="1"/>
</dbReference>
<keyword evidence="3" id="KW-0813">Transport</keyword>
<dbReference type="RefSeq" id="WP_316661302.1">
    <property type="nucleotide sequence ID" value="NZ_JAWHTF010000002.1"/>
</dbReference>